<evidence type="ECO:0000256" key="1">
    <source>
        <dbReference type="SAM" id="Coils"/>
    </source>
</evidence>
<dbReference type="Proteomes" id="UP001152300">
    <property type="component" value="Unassembled WGS sequence"/>
</dbReference>
<dbReference type="OrthoDB" id="3552464at2759"/>
<sequence>MNGHLVLRRCHLLATKDRFKFCLPGLLFRTSPQSHIIALAMVSSSSKQWSQIVSQKQIVPIQTFQELPLEKNVYNAFQNLKHNSSLAKKLPVLNEQAIRNIGKNLHKFVVDDQAMITNNGPYFKRQQKEWASMRKELKDTRMELKDTRMELKDTRMELKDTRMELKDTRMELKDQGVKLEDVMMKLSNIHTLSCQSEFLNVLRDMVHTIFDKSMPDGVFSEVTRRIREARNLEVHSVTLEGCMNACRSFMAEKDSPLEWKVMFEAFFEVSLDEAETKLIPLDKSFPDFQIKAIMAAQANLLLSCQMNQFSNVFQKWLKAVLEYFDLKQVGHPSSFSLLSSLPSSLPCSTKPDLDKDSAPTKPELEKDSALLCEARKHIQELAVECLRSEKEDRARAASKGMITGFPISKEVLKKRHDKWKEGGQWENIVKLGELYNAAAKGKTGGDKRD</sequence>
<organism evidence="2 3">
    <name type="scientific">Sclerotinia nivalis</name>
    <dbReference type="NCBI Taxonomy" id="352851"/>
    <lineage>
        <taxon>Eukaryota</taxon>
        <taxon>Fungi</taxon>
        <taxon>Dikarya</taxon>
        <taxon>Ascomycota</taxon>
        <taxon>Pezizomycotina</taxon>
        <taxon>Leotiomycetes</taxon>
        <taxon>Helotiales</taxon>
        <taxon>Sclerotiniaceae</taxon>
        <taxon>Sclerotinia</taxon>
    </lineage>
</organism>
<keyword evidence="1" id="KW-0175">Coiled coil</keyword>
<keyword evidence="3" id="KW-1185">Reference proteome</keyword>
<evidence type="ECO:0000313" key="3">
    <source>
        <dbReference type="Proteomes" id="UP001152300"/>
    </source>
</evidence>
<protein>
    <submittedName>
        <fullName evidence="2">Uncharacterized protein</fullName>
    </submittedName>
</protein>
<feature type="coiled-coil region" evidence="1">
    <location>
        <begin position="134"/>
        <end position="175"/>
    </location>
</feature>
<dbReference type="EMBL" id="JAPEIS010000016">
    <property type="protein sequence ID" value="KAJ8058467.1"/>
    <property type="molecule type" value="Genomic_DNA"/>
</dbReference>
<gene>
    <name evidence="2" type="ORF">OCU04_012655</name>
</gene>
<proteinExistence type="predicted"/>
<evidence type="ECO:0000313" key="2">
    <source>
        <dbReference type="EMBL" id="KAJ8058467.1"/>
    </source>
</evidence>
<reference evidence="2" key="1">
    <citation type="submission" date="2022-11" db="EMBL/GenBank/DDBJ databases">
        <title>Genome Resource of Sclerotinia nivalis Strain SnTB1, a Plant Pathogen Isolated from American Ginseng.</title>
        <authorList>
            <person name="Fan S."/>
        </authorList>
    </citation>
    <scope>NUCLEOTIDE SEQUENCE</scope>
    <source>
        <strain evidence="2">SnTB1</strain>
    </source>
</reference>
<dbReference type="AlphaFoldDB" id="A0A9X0A9E8"/>
<name>A0A9X0A9E8_9HELO</name>
<accession>A0A9X0A9E8</accession>
<comment type="caution">
    <text evidence="2">The sequence shown here is derived from an EMBL/GenBank/DDBJ whole genome shotgun (WGS) entry which is preliminary data.</text>
</comment>